<proteinExistence type="predicted"/>
<sequence>MAEALGLVASGISIASIVAQVIESSIKLKAFWNSVKNGPNEIASLVDEIQVLSEVTLQWTSHGTAMSSVDNYIFQSLRRCQSEMASLSAIVDRYDRDLKKNKKWSTLRLGLNKEVLATHQKGLERAKTTLIIAQQLQSKPTTSPRLGIEKRKAKRPARVWVRPPSWLTNKMWAIQGHRAHSGMNLSIRTYNVVENHAPIFLYASTGNILGLYDLLHKEPAEASVYDCDETGWTALHFAAQHGQIRACRLLLENGAESNVQTTWGATPLGCSNDYASSWIDMADTNTVLDLYRIFLSDCDPEAFQEDIDERLPHTSGFSGPPGALEILLEQQCPDYRSWSLQKRFEFTMKLDRWWVAGMTSSVFRKAMGEGSIDPAAYHLFDQKNETLLFFILERLAVEHAAKRTENLAGWRGLLADAVKAGTDLDKISTRWLPFHRSTPLCLFIKWYTIDHGEFRKHGYDFTGIVRLWVTELKDVGVDLVRYGERHLALFKQGCCRKLFFIYVGVQRSGREFDPKLGNLEPWRLINLKYGPSPDDWEVWISNPRDEFAGDFWRLVEEPELKVPGSWVD</sequence>
<dbReference type="eggNOG" id="ENOG502SQZW">
    <property type="taxonomic scope" value="Eukaryota"/>
</dbReference>
<dbReference type="HOGENOM" id="CLU_025581_1_0_1"/>
<organism evidence="2 3">
    <name type="scientific">Endocarpon pusillum (strain Z07020 / HMAS-L-300199)</name>
    <name type="common">Lichen-forming fungus</name>
    <dbReference type="NCBI Taxonomy" id="1263415"/>
    <lineage>
        <taxon>Eukaryota</taxon>
        <taxon>Fungi</taxon>
        <taxon>Dikarya</taxon>
        <taxon>Ascomycota</taxon>
        <taxon>Pezizomycotina</taxon>
        <taxon>Eurotiomycetes</taxon>
        <taxon>Chaetothyriomycetidae</taxon>
        <taxon>Verrucariales</taxon>
        <taxon>Verrucariaceae</taxon>
        <taxon>Endocarpon</taxon>
    </lineage>
</organism>
<dbReference type="Pfam" id="PF12796">
    <property type="entry name" value="Ank_2"/>
    <property type="match status" value="1"/>
</dbReference>
<reference evidence="3" key="1">
    <citation type="journal article" date="2014" name="BMC Genomics">
        <title>Genome characteristics reveal the impact of lichenization on lichen-forming fungus Endocarpon pusillum Hedwig (Verrucariales, Ascomycota).</title>
        <authorList>
            <person name="Wang Y.-Y."/>
            <person name="Liu B."/>
            <person name="Zhang X.-Y."/>
            <person name="Zhou Q.-M."/>
            <person name="Zhang T."/>
            <person name="Li H."/>
            <person name="Yu Y.-F."/>
            <person name="Zhang X.-L."/>
            <person name="Hao X.-Y."/>
            <person name="Wang M."/>
            <person name="Wang L."/>
            <person name="Wei J.-C."/>
        </authorList>
    </citation>
    <scope>NUCLEOTIDE SEQUENCE [LARGE SCALE GENOMIC DNA]</scope>
    <source>
        <strain evidence="3">Z07020 / HMAS-L-300199</strain>
    </source>
</reference>
<dbReference type="OMA" id="HTWRICH"/>
<dbReference type="OrthoDB" id="4264216at2759"/>
<evidence type="ECO:0000313" key="3">
    <source>
        <dbReference type="Proteomes" id="UP000019373"/>
    </source>
</evidence>
<dbReference type="SMART" id="SM00248">
    <property type="entry name" value="ANK"/>
    <property type="match status" value="1"/>
</dbReference>
<dbReference type="RefSeq" id="XP_007786282.1">
    <property type="nucleotide sequence ID" value="XM_007788092.1"/>
</dbReference>
<evidence type="ECO:0000256" key="1">
    <source>
        <dbReference type="PROSITE-ProRule" id="PRU00023"/>
    </source>
</evidence>
<dbReference type="Proteomes" id="UP000019373">
    <property type="component" value="Unassembled WGS sequence"/>
</dbReference>
<dbReference type="EMBL" id="KE720765">
    <property type="protein sequence ID" value="ERF76358.1"/>
    <property type="molecule type" value="Genomic_DNA"/>
</dbReference>
<protein>
    <submittedName>
        <fullName evidence="2">Uncharacterized protein</fullName>
    </submittedName>
</protein>
<keyword evidence="3" id="KW-1185">Reference proteome</keyword>
<dbReference type="InterPro" id="IPR002110">
    <property type="entry name" value="Ankyrin_rpt"/>
</dbReference>
<keyword evidence="1" id="KW-0040">ANK repeat</keyword>
<accession>U1GV58</accession>
<gene>
    <name evidence="2" type="ORF">EPUS_07065</name>
</gene>
<dbReference type="PROSITE" id="PS50297">
    <property type="entry name" value="ANK_REP_REGION"/>
    <property type="match status" value="1"/>
</dbReference>
<dbReference type="AlphaFoldDB" id="U1GV58"/>
<dbReference type="InterPro" id="IPR036770">
    <property type="entry name" value="Ankyrin_rpt-contain_sf"/>
</dbReference>
<dbReference type="SUPFAM" id="SSF48403">
    <property type="entry name" value="Ankyrin repeat"/>
    <property type="match status" value="1"/>
</dbReference>
<dbReference type="Gene3D" id="1.25.40.20">
    <property type="entry name" value="Ankyrin repeat-containing domain"/>
    <property type="match status" value="1"/>
</dbReference>
<evidence type="ECO:0000313" key="2">
    <source>
        <dbReference type="EMBL" id="ERF76358.1"/>
    </source>
</evidence>
<name>U1GV58_ENDPU</name>
<dbReference type="GeneID" id="19241953"/>
<dbReference type="PROSITE" id="PS50088">
    <property type="entry name" value="ANK_REPEAT"/>
    <property type="match status" value="1"/>
</dbReference>
<feature type="repeat" description="ANK" evidence="1">
    <location>
        <begin position="230"/>
        <end position="262"/>
    </location>
</feature>